<evidence type="ECO:0000256" key="6">
    <source>
        <dbReference type="ARBA" id="ARBA00057615"/>
    </source>
</evidence>
<keyword evidence="5" id="KW-0325">Glycoprotein</keyword>
<reference evidence="12" key="1">
    <citation type="submission" date="2022-08" db="UniProtKB">
        <authorList>
            <consortium name="EnsemblMetazoa"/>
        </authorList>
    </citation>
    <scope>IDENTIFICATION</scope>
</reference>
<evidence type="ECO:0000313" key="12">
    <source>
        <dbReference type="EnsemblMetazoa" id="ACOM027604-PA.1"/>
    </source>
</evidence>
<evidence type="ECO:0000256" key="4">
    <source>
        <dbReference type="ARBA" id="ARBA00023157"/>
    </source>
</evidence>
<evidence type="ECO:0000259" key="11">
    <source>
        <dbReference type="SMART" id="SM01361"/>
    </source>
</evidence>
<dbReference type="Gene3D" id="2.20.130.20">
    <property type="match status" value="2"/>
</dbReference>
<keyword evidence="2" id="KW-0391">Immunity</keyword>
<dbReference type="VEuPathDB" id="VectorBase:ACON2_035058"/>
<evidence type="ECO:0000259" key="9">
    <source>
        <dbReference type="SMART" id="SM01359"/>
    </source>
</evidence>
<evidence type="ECO:0000256" key="1">
    <source>
        <dbReference type="ARBA" id="ARBA00022729"/>
    </source>
</evidence>
<dbReference type="EnsemblMetazoa" id="ACOM027604-RA">
    <property type="protein sequence ID" value="ACOM027604-PA.1"/>
    <property type="gene ID" value="ACOM027604"/>
</dbReference>
<evidence type="ECO:0000256" key="7">
    <source>
        <dbReference type="ARBA" id="ARBA00063781"/>
    </source>
</evidence>
<dbReference type="Pfam" id="PF17791">
    <property type="entry name" value="MG3"/>
    <property type="match status" value="2"/>
</dbReference>
<protein>
    <recommendedName>
        <fullName evidence="8">TEP1-F</fullName>
    </recommendedName>
</protein>
<evidence type="ECO:0000256" key="8">
    <source>
        <dbReference type="ARBA" id="ARBA00078071"/>
    </source>
</evidence>
<dbReference type="Pfam" id="PF17789">
    <property type="entry name" value="MG4"/>
    <property type="match status" value="2"/>
</dbReference>
<dbReference type="Proteomes" id="UP000075882">
    <property type="component" value="Unassembled WGS sequence"/>
</dbReference>
<keyword evidence="1" id="KW-0732">Signal</keyword>
<accession>A0A8W7P8A6</accession>
<dbReference type="PANTHER" id="PTHR11412">
    <property type="entry name" value="MACROGLOBULIN / COMPLEMENT"/>
    <property type="match status" value="1"/>
</dbReference>
<dbReference type="AlphaFoldDB" id="A0A8W7P8A6"/>
<keyword evidence="4" id="KW-1015">Disulfide bond</keyword>
<dbReference type="Gene3D" id="2.60.40.1930">
    <property type="match status" value="3"/>
</dbReference>
<dbReference type="InterPro" id="IPR040839">
    <property type="entry name" value="MG4"/>
</dbReference>
<dbReference type="InterPro" id="IPR002890">
    <property type="entry name" value="MG2"/>
</dbReference>
<dbReference type="Pfam" id="PF07677">
    <property type="entry name" value="A2M_recep"/>
    <property type="match status" value="1"/>
</dbReference>
<dbReference type="GO" id="GO:0005615">
    <property type="term" value="C:extracellular space"/>
    <property type="evidence" value="ECO:0007669"/>
    <property type="project" value="UniProtKB-ARBA"/>
</dbReference>
<evidence type="ECO:0000256" key="5">
    <source>
        <dbReference type="ARBA" id="ARBA00023180"/>
    </source>
</evidence>
<dbReference type="SUPFAM" id="SSF49410">
    <property type="entry name" value="Alpha-macroglobulin receptor domain"/>
    <property type="match status" value="1"/>
</dbReference>
<dbReference type="PANTHER" id="PTHR11412:SF136">
    <property type="entry name" value="CD109 ANTIGEN"/>
    <property type="match status" value="1"/>
</dbReference>
<feature type="domain" description="Alpha-2-macroglobulin bait region" evidence="9">
    <location>
        <begin position="459"/>
        <end position="591"/>
    </location>
</feature>
<evidence type="ECO:0000259" key="10">
    <source>
        <dbReference type="SMART" id="SM01360"/>
    </source>
</evidence>
<proteinExistence type="predicted"/>
<dbReference type="InterPro" id="IPR041555">
    <property type="entry name" value="MG3"/>
</dbReference>
<dbReference type="InterPro" id="IPR009048">
    <property type="entry name" value="A-macroglobulin_rcpt-bd"/>
</dbReference>
<organism evidence="12">
    <name type="scientific">Anopheles coluzzii</name>
    <name type="common">African malaria mosquito</name>
    <dbReference type="NCBI Taxonomy" id="1518534"/>
    <lineage>
        <taxon>Eukaryota</taxon>
        <taxon>Metazoa</taxon>
        <taxon>Ecdysozoa</taxon>
        <taxon>Arthropoda</taxon>
        <taxon>Hexapoda</taxon>
        <taxon>Insecta</taxon>
        <taxon>Pterygota</taxon>
        <taxon>Neoptera</taxon>
        <taxon>Endopterygota</taxon>
        <taxon>Diptera</taxon>
        <taxon>Nematocera</taxon>
        <taxon>Culicoidea</taxon>
        <taxon>Culicidae</taxon>
        <taxon>Anophelinae</taxon>
        <taxon>Anopheles</taxon>
    </lineage>
</organism>
<comment type="function">
    <text evidence="6">Binds covalently through a thioester bond to the pathogen surface resulting in pathogen clearance.</text>
</comment>
<dbReference type="Gene3D" id="2.60.40.690">
    <property type="entry name" value="Alpha-macroglobulin, receptor-binding domain"/>
    <property type="match status" value="1"/>
</dbReference>
<keyword evidence="3" id="KW-0882">Thioester bond</keyword>
<dbReference type="Gene3D" id="2.60.40.1940">
    <property type="match status" value="2"/>
</dbReference>
<name>A0A8W7P8A6_ANOCL</name>
<dbReference type="SMART" id="SM01359">
    <property type="entry name" value="A2M_N_2"/>
    <property type="match status" value="1"/>
</dbReference>
<dbReference type="FunFam" id="2.60.40.1930:FF:000001">
    <property type="entry name" value="CD109 isoform 3"/>
    <property type="match status" value="2"/>
</dbReference>
<evidence type="ECO:0000256" key="3">
    <source>
        <dbReference type="ARBA" id="ARBA00022966"/>
    </source>
</evidence>
<dbReference type="InterPro" id="IPR001599">
    <property type="entry name" value="Macroglobln_a2"/>
</dbReference>
<dbReference type="InterPro" id="IPR036595">
    <property type="entry name" value="A-macroglobulin_rcpt-bd_sf"/>
</dbReference>
<sequence>LHDIQINHVAVHKVTIIQRDNLHRCCSWVGTKVLEKLCIFINWILQIETLFSRVLVVGPKYIRTNQEYTLVISNFNSNQTKVDLIVKLEGETDNGLSVLNFTKTVVVRRNMNRMININMPESLAGGNYKITIDGQQGFSFHQEAELVYLSKSISGLIQVDKPVFKPGDTVNFRVIVLDTELKPPARVKSVHVTIRDPQRNVIRKWSTAKLYAGVFEGDLQIAPTPILGIWNILVQVKGEELVSKTFEVKEYVLSTFDVQVMPSVIPLEEHQAVNLTIEAYYHFGKPVQGVAKVELYLDDELIDQKKELNVYGKGQVELLFFGKFEMYEDQQDVRVKVTFIEHYTNRTVVKLSQITIYKHAYRVELIKESPHFHPGIPFKCVLQFTYHDGTPATGITGKVEVSGMGIETTATSDNDGLIKLELQPNQDIESMHVSFVNNNDGFVFEHNVDRDVFATNAYIKIELKSPIKLNKLMRFTVTCTERMTFFVYYVVSKGNIIDAGFMRPNKRTKYLLQLNATEKMIPKAKILVATLVNRTMVNDIVDIDFQGFRNNFDLSVDEQEIKPGRQIELSMSGRPGAYVGLAAYDKSLLLFNKNHDLFWEDFLKLFDGFHSYYTNEYDLFHNMGLFARMDNIMFDESNDKSARSGQQADGTVFRKQFLESWLWKTAIIGNSGTLKLIEVVPDTTTTWYLTGFSIDPVYGLGIIKKPIELTTVQPLIVMESLPYSIKRGEAIEIQFILISNLQEEYTVDVTLYNENNEMEFLGRSISNVSYTKSRIEIRYGGTSVVLYYNSMGSERNCFTVSAYKRFKVALKRPVYVVVYDYCDTNLNAIKFLLFVGPKYIRDNQNYTLTISNFYSNPSKMDLMVTLEGQIDNGLSVLNVTRMIDVQRFNFHMETELLYLKKSVAGLIQIDKPIFNPGDKVNFRVIVLDTELKPPARVKSVHVTIRDPQRNVIRKWSTAKLYAGVFEGDLQIAPTPMFGVWNILVQVEGEELVSKTFEVKEYVLSTFDVQVMPSVIPLEEHQALNLTIEANDYFGKPVQGVAKVELYLDDDMIDQKKELTVYGTGQVELLFFDKFEMYVDQQNVRVKVTFIEHYTNRTVVKQSQITVYKHAYRVQLIKGNPHFHPGLPFKCVLQFTHHDGTTATGITGKVEVSGIGFGTTVTSDNDGLFDLSIDEQEIKPGRQIELSMSGRPGAYVGLAAYDKALLLFNKNHDLFWEDFLKVFDGFHLYDTNEFDMFHVSIKSPTYISSEDLKGHNG</sequence>
<dbReference type="GO" id="GO:0004866">
    <property type="term" value="F:endopeptidase inhibitor activity"/>
    <property type="evidence" value="ECO:0007669"/>
    <property type="project" value="InterPro"/>
</dbReference>
<dbReference type="InterPro" id="IPR013783">
    <property type="entry name" value="Ig-like_fold"/>
</dbReference>
<dbReference type="GO" id="GO:0002376">
    <property type="term" value="P:immune system process"/>
    <property type="evidence" value="ECO:0007669"/>
    <property type="project" value="UniProtKB-KW"/>
</dbReference>
<dbReference type="Pfam" id="PF01835">
    <property type="entry name" value="MG2"/>
    <property type="match status" value="2"/>
</dbReference>
<dbReference type="Pfam" id="PF07703">
    <property type="entry name" value="A2M_BRD"/>
    <property type="match status" value="1"/>
</dbReference>
<comment type="subunit">
    <text evidence="7">Heterodimer of a TEP1-N chain and an TEP1-C chain non-covalently linked. Forms a complex composed of TEP1-N and TEP1-C heterodimer, LRIM1 and APL1C; the interaction stabilizes TEP1-N and TEP1-C heterodimer, prevents its binding to tissues while circulating in the hemolymph and protects the thioester bond from hydrolysis. Mature TEP1 and to a lesser extent full-length TEP1 interact with SPCLIP1; the interaction is induced by microbial infection.</text>
</comment>
<dbReference type="SMART" id="SM01360">
    <property type="entry name" value="A2M"/>
    <property type="match status" value="1"/>
</dbReference>
<feature type="domain" description="Alpha-2-macroglobulin" evidence="10">
    <location>
        <begin position="660"/>
        <end position="751"/>
    </location>
</feature>
<dbReference type="Gene3D" id="2.60.40.10">
    <property type="entry name" value="Immunoglobulins"/>
    <property type="match status" value="2"/>
</dbReference>
<dbReference type="SMART" id="SM01361">
    <property type="entry name" value="A2M_recep"/>
    <property type="match status" value="1"/>
</dbReference>
<evidence type="ECO:0000256" key="2">
    <source>
        <dbReference type="ARBA" id="ARBA00022859"/>
    </source>
</evidence>
<dbReference type="InterPro" id="IPR050473">
    <property type="entry name" value="A2M/Complement_sys"/>
</dbReference>
<dbReference type="Gene3D" id="2.60.40.2950">
    <property type="match status" value="2"/>
</dbReference>
<feature type="domain" description="Alpha-macroglobulin receptor-binding" evidence="11">
    <location>
        <begin position="766"/>
        <end position="832"/>
    </location>
</feature>
<dbReference type="InterPro" id="IPR011625">
    <property type="entry name" value="A2M_N_BRD"/>
</dbReference>
<dbReference type="Pfam" id="PF00207">
    <property type="entry name" value="A2M"/>
    <property type="match status" value="1"/>
</dbReference>